<dbReference type="EMBL" id="JAJUOS010000017">
    <property type="protein sequence ID" value="MCE5975075.1"/>
    <property type="molecule type" value="Genomic_DNA"/>
</dbReference>
<name>A0ABS8Z0Y4_9RHOB</name>
<keyword evidence="2" id="KW-1185">Reference proteome</keyword>
<reference evidence="1 2" key="1">
    <citation type="submission" date="2021-12" db="EMBL/GenBank/DDBJ databases">
        <title>Sinirhodobacter sp. WL0062 is a bacterium isolated from seawater.</title>
        <authorList>
            <person name="Wang L."/>
            <person name="He W."/>
            <person name="Zhang D.-F."/>
        </authorList>
    </citation>
    <scope>NUCLEOTIDE SEQUENCE [LARGE SCALE GENOMIC DNA]</scope>
    <source>
        <strain evidence="1 2">WL0062</strain>
    </source>
</reference>
<sequence>MAKLFFRNLELPTLAHQIVIARGKWPTGLAVELVNFFMVTWQHDAEQHRRDQSQTE</sequence>
<evidence type="ECO:0000313" key="2">
    <source>
        <dbReference type="Proteomes" id="UP001521181"/>
    </source>
</evidence>
<proteinExistence type="predicted"/>
<comment type="caution">
    <text evidence="1">The sequence shown here is derived from an EMBL/GenBank/DDBJ whole genome shotgun (WGS) entry which is preliminary data.</text>
</comment>
<dbReference type="RefSeq" id="WP_161600721.1">
    <property type="nucleotide sequence ID" value="NZ_JAJUOS010000017.1"/>
</dbReference>
<gene>
    <name evidence="1" type="ORF">LZA78_16480</name>
</gene>
<evidence type="ECO:0000313" key="1">
    <source>
        <dbReference type="EMBL" id="MCE5975075.1"/>
    </source>
</evidence>
<protein>
    <submittedName>
        <fullName evidence="1">Uncharacterized protein</fullName>
    </submittedName>
</protein>
<accession>A0ABS8Z0Y4</accession>
<organism evidence="1 2">
    <name type="scientific">Rhodobacter flavimaris</name>
    <dbReference type="NCBI Taxonomy" id="2907145"/>
    <lineage>
        <taxon>Bacteria</taxon>
        <taxon>Pseudomonadati</taxon>
        <taxon>Pseudomonadota</taxon>
        <taxon>Alphaproteobacteria</taxon>
        <taxon>Rhodobacterales</taxon>
        <taxon>Rhodobacter group</taxon>
        <taxon>Rhodobacter</taxon>
    </lineage>
</organism>
<dbReference type="Proteomes" id="UP001521181">
    <property type="component" value="Unassembled WGS sequence"/>
</dbReference>